<comment type="caution">
    <text evidence="1">The sequence shown here is derived from an EMBL/GenBank/DDBJ whole genome shotgun (WGS) entry which is preliminary data.</text>
</comment>
<sequence length="41" mass="4685">GGHKMYCSIMTIVETLKKRNMGLIENIRKLFIGTPAIFYPV</sequence>
<dbReference type="Proteomes" id="UP000003434">
    <property type="component" value="Unassembled WGS sequence"/>
</dbReference>
<evidence type="ECO:0000313" key="2">
    <source>
        <dbReference type="Proteomes" id="UP000003434"/>
    </source>
</evidence>
<reference evidence="1 2" key="1">
    <citation type="submission" date="2010-12" db="EMBL/GenBank/DDBJ databases">
        <authorList>
            <person name="Muzny D."/>
            <person name="Qin X."/>
            <person name="Deng J."/>
            <person name="Jiang H."/>
            <person name="Liu Y."/>
            <person name="Qu J."/>
            <person name="Song X.-Z."/>
            <person name="Zhang L."/>
            <person name="Thornton R."/>
            <person name="Coyle M."/>
            <person name="Francisco L."/>
            <person name="Jackson L."/>
            <person name="Javaid M."/>
            <person name="Korchina V."/>
            <person name="Kovar C."/>
            <person name="Mata R."/>
            <person name="Mathew T."/>
            <person name="Ngo R."/>
            <person name="Nguyen L."/>
            <person name="Nguyen N."/>
            <person name="Okwuonu G."/>
            <person name="Ongeri F."/>
            <person name="Pham C."/>
            <person name="Simmons D."/>
            <person name="Wilczek-Boney K."/>
            <person name="Hale W."/>
            <person name="Jakkamsetti A."/>
            <person name="Pham P."/>
            <person name="Ruth R."/>
            <person name="San Lucas F."/>
            <person name="Warren J."/>
            <person name="Zhang J."/>
            <person name="Zhao Z."/>
            <person name="Zhou C."/>
            <person name="Zhu D."/>
            <person name="Lee S."/>
            <person name="Bess C."/>
            <person name="Blankenburg K."/>
            <person name="Forbes L."/>
            <person name="Fu Q."/>
            <person name="Gubbala S."/>
            <person name="Hirani K."/>
            <person name="Jayaseelan J.C."/>
            <person name="Lara F."/>
            <person name="Munidasa M."/>
            <person name="Palculict T."/>
            <person name="Patil S."/>
            <person name="Pu L.-L."/>
            <person name="Saada N."/>
            <person name="Tang L."/>
            <person name="Weissenberger G."/>
            <person name="Zhu Y."/>
            <person name="Hemphill L."/>
            <person name="Shang Y."/>
            <person name="Youmans B."/>
            <person name="Ayvaz T."/>
            <person name="Ross M."/>
            <person name="Santibanez J."/>
            <person name="Aqrawi P."/>
            <person name="Gross S."/>
            <person name="Joshi V."/>
            <person name="Fowler G."/>
            <person name="Nazareth L."/>
            <person name="Reid J."/>
            <person name="Worley K."/>
            <person name="Petrosino J."/>
            <person name="Highlander S."/>
            <person name="Gibbs R."/>
        </authorList>
    </citation>
    <scope>NUCLEOTIDE SEQUENCE [LARGE SCALE GENOMIC DNA]</scope>
    <source>
        <strain evidence="1 2">DSM 3986</strain>
    </source>
</reference>
<gene>
    <name evidence="1" type="ORF">HMPREF0381_0927</name>
</gene>
<proteinExistence type="predicted"/>
<protein>
    <submittedName>
        <fullName evidence="1">Uncharacterized protein</fullName>
    </submittedName>
</protein>
<feature type="non-terminal residue" evidence="1">
    <location>
        <position position="1"/>
    </location>
</feature>
<accession>E6LLU2</accession>
<dbReference type="EMBL" id="AEPW01000038">
    <property type="protein sequence ID" value="EFU77186.1"/>
    <property type="molecule type" value="Genomic_DNA"/>
</dbReference>
<dbReference type="AlphaFoldDB" id="E6LLU2"/>
<dbReference type="HOGENOM" id="CLU_3262310_0_0_9"/>
<organism evidence="1 2">
    <name type="scientific">Lachnoanaerobaculum saburreum DSM 3986</name>
    <dbReference type="NCBI Taxonomy" id="887325"/>
    <lineage>
        <taxon>Bacteria</taxon>
        <taxon>Bacillati</taxon>
        <taxon>Bacillota</taxon>
        <taxon>Clostridia</taxon>
        <taxon>Lachnospirales</taxon>
        <taxon>Lachnospiraceae</taxon>
        <taxon>Lachnoanaerobaculum</taxon>
    </lineage>
</organism>
<dbReference type="eggNOG" id="ENOG502ZH44">
    <property type="taxonomic scope" value="Bacteria"/>
</dbReference>
<name>E6LLU2_9FIRM</name>
<evidence type="ECO:0000313" key="1">
    <source>
        <dbReference type="EMBL" id="EFU77186.1"/>
    </source>
</evidence>